<evidence type="ECO:0000256" key="6">
    <source>
        <dbReference type="HAMAP-Rule" id="MF_01208"/>
    </source>
</evidence>
<proteinExistence type="inferred from homology"/>
<dbReference type="EMBL" id="AP018929">
    <property type="protein sequence ID" value="BBG24035.1"/>
    <property type="molecule type" value="Genomic_DNA"/>
</dbReference>
<dbReference type="InterPro" id="IPR029057">
    <property type="entry name" value="PRTase-like"/>
</dbReference>
<dbReference type="OrthoDB" id="9089at2157"/>
<protein>
    <recommendedName>
        <fullName evidence="2 6">Orotate phosphoribosyltransferase</fullName>
        <shortName evidence="6">OPRT</shortName>
        <shortName evidence="6">OPRTase</shortName>
        <ecNumber evidence="2 6">2.4.2.10</ecNumber>
    </recommendedName>
</protein>
<keyword evidence="6" id="KW-0460">Magnesium</keyword>
<keyword evidence="4 6" id="KW-0808">Transferase</keyword>
<dbReference type="HAMAP" id="MF_01208">
    <property type="entry name" value="PyrE"/>
    <property type="match status" value="1"/>
</dbReference>
<dbReference type="InterPro" id="IPR004467">
    <property type="entry name" value="Or_phspho_trans_dom"/>
</dbReference>
<dbReference type="PANTHER" id="PTHR19278">
    <property type="entry name" value="OROTATE PHOSPHORIBOSYLTRANSFERASE"/>
    <property type="match status" value="1"/>
</dbReference>
<comment type="subunit">
    <text evidence="6">Homodimer.</text>
</comment>
<dbReference type="PANTHER" id="PTHR19278:SF9">
    <property type="entry name" value="URIDINE 5'-MONOPHOSPHATE SYNTHASE"/>
    <property type="match status" value="1"/>
</dbReference>
<dbReference type="InterPro" id="IPR023031">
    <property type="entry name" value="OPRT"/>
</dbReference>
<evidence type="ECO:0000256" key="2">
    <source>
        <dbReference type="ARBA" id="ARBA00011971"/>
    </source>
</evidence>
<dbReference type="SUPFAM" id="SSF53271">
    <property type="entry name" value="PRTase-like"/>
    <property type="match status" value="1"/>
</dbReference>
<dbReference type="GeneID" id="41717654"/>
<feature type="binding site" evidence="6">
    <location>
        <position position="86"/>
    </location>
    <ligand>
        <name>5-phospho-alpha-D-ribose 1-diphosphate</name>
        <dbReference type="ChEBI" id="CHEBI:58017"/>
        <note>ligand shared between dimeric partners</note>
    </ligand>
</feature>
<keyword evidence="10" id="KW-1185">Reference proteome</keyword>
<comment type="cofactor">
    <cofactor evidence="6">
        <name>Mg(2+)</name>
        <dbReference type="ChEBI" id="CHEBI:18420"/>
    </cofactor>
</comment>
<dbReference type="STRING" id="1294262.GCA_001316085_01309"/>
<dbReference type="GO" id="GO:0000287">
    <property type="term" value="F:magnesium ion binding"/>
    <property type="evidence" value="ECO:0007669"/>
    <property type="project" value="UniProtKB-UniRule"/>
</dbReference>
<feature type="binding site" evidence="6">
    <location>
        <position position="143"/>
    </location>
    <ligand>
        <name>orotate</name>
        <dbReference type="ChEBI" id="CHEBI:30839"/>
    </ligand>
</feature>
<evidence type="ECO:0000313" key="9">
    <source>
        <dbReference type="EMBL" id="BBG26790.1"/>
    </source>
</evidence>
<feature type="binding site" evidence="6">
    <location>
        <position position="90"/>
    </location>
    <ligand>
        <name>5-phospho-alpha-D-ribose 1-diphosphate</name>
        <dbReference type="ChEBI" id="CHEBI:58017"/>
        <note>ligand shared between dimeric partners</note>
    </ligand>
</feature>
<evidence type="ECO:0000256" key="1">
    <source>
        <dbReference type="ARBA" id="ARBA00004889"/>
    </source>
</evidence>
<evidence type="ECO:0000259" key="7">
    <source>
        <dbReference type="Pfam" id="PF00156"/>
    </source>
</evidence>
<dbReference type="AlphaFoldDB" id="A0A510DV21"/>
<reference evidence="8 10" key="2">
    <citation type="journal article" date="2020" name="Int. J. Syst. Evol. Microbiol.">
        <title>Sulfuracidifex tepidarius gen. nov., sp. nov. and transfer of Sulfolobus metallicus Huber and Stetter 1992 to the genus Sulfuracidifex as Sulfuracidifex metallicus comb. nov.</title>
        <authorList>
            <person name="Itoh T."/>
            <person name="Miura T."/>
            <person name="Sakai H.D."/>
            <person name="Kato S."/>
            <person name="Ohkuma M."/>
            <person name="Takashina T."/>
        </authorList>
    </citation>
    <scope>NUCLEOTIDE SEQUENCE [LARGE SCALE GENOMIC DNA]</scope>
    <source>
        <strain evidence="8 10">IC-006</strain>
        <strain evidence="9">IC-007</strain>
    </source>
</reference>
<dbReference type="KEGG" id="step:IC006_1336"/>
<dbReference type="CDD" id="cd06223">
    <property type="entry name" value="PRTases_typeI"/>
    <property type="match status" value="1"/>
</dbReference>
<dbReference type="InterPro" id="IPR000836">
    <property type="entry name" value="PRTase_dom"/>
</dbReference>
<sequence length="194" mass="21134">MDFANFLLEKKLLLLGNFVLNSGKVSPYYLDMRSLPSYVYFNDIVNKAVDVLSTMDFDMTVGVATGGVPLASFIACRMGKLTGYVRPEKKGHGTNRLVEGIVEGKQVLVVDDVSTTGGSLVSAVNKVRENGGKVDKALVIVDREEGAKEKLKEAGVSLVSLFTIQDILESLLSSSKLKEGERKAIQEYLQGNLR</sequence>
<organism evidence="8 10">
    <name type="scientific">Sulfuracidifex tepidarius</name>
    <dbReference type="NCBI Taxonomy" id="1294262"/>
    <lineage>
        <taxon>Archaea</taxon>
        <taxon>Thermoproteota</taxon>
        <taxon>Thermoprotei</taxon>
        <taxon>Sulfolobales</taxon>
        <taxon>Sulfolobaceae</taxon>
        <taxon>Sulfuracidifex</taxon>
    </lineage>
</organism>
<dbReference type="GO" id="GO:0044205">
    <property type="term" value="P:'de novo' UMP biosynthetic process"/>
    <property type="evidence" value="ECO:0007669"/>
    <property type="project" value="UniProtKB-UniRule"/>
</dbReference>
<feature type="binding site" evidence="6">
    <location>
        <position position="115"/>
    </location>
    <ligand>
        <name>orotate</name>
        <dbReference type="ChEBI" id="CHEBI:30839"/>
    </ligand>
</feature>
<evidence type="ECO:0000313" key="11">
    <source>
        <dbReference type="Proteomes" id="UP000325030"/>
    </source>
</evidence>
<dbReference type="Proteomes" id="UP000325030">
    <property type="component" value="Chromosome"/>
</dbReference>
<comment type="function">
    <text evidence="6">Catalyzes the transfer of a ribosyl phosphate group from 5-phosphoribose 1-diphosphate to orotate, leading to the formation of orotidine monophosphate (OMP).</text>
</comment>
<evidence type="ECO:0000256" key="5">
    <source>
        <dbReference type="ARBA" id="ARBA00022975"/>
    </source>
</evidence>
<feature type="binding site" evidence="6">
    <location>
        <position position="92"/>
    </location>
    <ligand>
        <name>5-phospho-alpha-D-ribose 1-diphosphate</name>
        <dbReference type="ChEBI" id="CHEBI:58017"/>
        <note>ligand shared between dimeric partners</note>
    </ligand>
</feature>
<dbReference type="EC" id="2.4.2.10" evidence="2 6"/>
<comment type="caution">
    <text evidence="6">Lacks conserved residue(s) required for the propagation of feature annotation.</text>
</comment>
<accession>A0A510DV21</accession>
<comment type="catalytic activity">
    <reaction evidence="6">
        <text>orotidine 5'-phosphate + diphosphate = orotate + 5-phospho-alpha-D-ribose 1-diphosphate</text>
        <dbReference type="Rhea" id="RHEA:10380"/>
        <dbReference type="ChEBI" id="CHEBI:30839"/>
        <dbReference type="ChEBI" id="CHEBI:33019"/>
        <dbReference type="ChEBI" id="CHEBI:57538"/>
        <dbReference type="ChEBI" id="CHEBI:58017"/>
        <dbReference type="EC" id="2.4.2.10"/>
    </reaction>
</comment>
<dbReference type="Proteomes" id="UP000322983">
    <property type="component" value="Chromosome"/>
</dbReference>
<dbReference type="RefSeq" id="WP_054845673.1">
    <property type="nucleotide sequence ID" value="NZ_AP018929.1"/>
</dbReference>
<feature type="binding site" description="in other chain" evidence="6">
    <location>
        <begin position="111"/>
        <end position="119"/>
    </location>
    <ligand>
        <name>5-phospho-alpha-D-ribose 1-diphosphate</name>
        <dbReference type="ChEBI" id="CHEBI:58017"/>
        <note>ligand shared between dimeric partners</note>
    </ligand>
</feature>
<dbReference type="Pfam" id="PF00156">
    <property type="entry name" value="Pribosyltran"/>
    <property type="match status" value="1"/>
</dbReference>
<dbReference type="UniPathway" id="UPA00070">
    <property type="reaction ID" value="UER00119"/>
</dbReference>
<dbReference type="GO" id="GO:0004588">
    <property type="term" value="F:orotate phosphoribosyltransferase activity"/>
    <property type="evidence" value="ECO:0007669"/>
    <property type="project" value="UniProtKB-UniRule"/>
</dbReference>
<dbReference type="GO" id="GO:0019856">
    <property type="term" value="P:pyrimidine nucleobase biosynthetic process"/>
    <property type="evidence" value="ECO:0007669"/>
    <property type="project" value="TreeGrafter"/>
</dbReference>
<evidence type="ECO:0000256" key="4">
    <source>
        <dbReference type="ARBA" id="ARBA00022679"/>
    </source>
</evidence>
<comment type="similarity">
    <text evidence="6">Belongs to the purine/pyrimidine phosphoribosyltransferase family. PyrE subfamily.</text>
</comment>
<keyword evidence="5 6" id="KW-0665">Pyrimidine biosynthesis</keyword>
<evidence type="ECO:0000313" key="8">
    <source>
        <dbReference type="EMBL" id="BBG24035.1"/>
    </source>
</evidence>
<comment type="pathway">
    <text evidence="1 6">Pyrimidine metabolism; UMP biosynthesis via de novo pathway; UMP from orotate: step 1/2.</text>
</comment>
<name>A0A510DV21_9CREN</name>
<reference evidence="11" key="1">
    <citation type="submission" date="2018-09" db="EMBL/GenBank/DDBJ databases">
        <title>Complete Genome Sequencing of Sulfolobus sp. JCM 16834.</title>
        <authorList>
            <person name="Kato S."/>
            <person name="Itoh T."/>
            <person name="Ohkuma M."/>
        </authorList>
    </citation>
    <scope>NUCLEOTIDE SEQUENCE [LARGE SCALE GENOMIC DNA]</scope>
    <source>
        <strain evidence="11">IC-007</strain>
    </source>
</reference>
<gene>
    <name evidence="6" type="primary">pyrE</name>
    <name evidence="8" type="ORF">IC006_1336</name>
    <name evidence="9" type="ORF">IC007_1311</name>
</gene>
<accession>A0A510E3Z3</accession>
<dbReference type="NCBIfam" id="TIGR00336">
    <property type="entry name" value="pyrE"/>
    <property type="match status" value="1"/>
</dbReference>
<dbReference type="EMBL" id="AP018930">
    <property type="protein sequence ID" value="BBG26790.1"/>
    <property type="molecule type" value="Genomic_DNA"/>
</dbReference>
<keyword evidence="3 6" id="KW-0328">Glycosyltransferase</keyword>
<feature type="domain" description="Phosphoribosyltransferase" evidence="7">
    <location>
        <begin position="58"/>
        <end position="153"/>
    </location>
</feature>
<evidence type="ECO:0000256" key="3">
    <source>
        <dbReference type="ARBA" id="ARBA00022676"/>
    </source>
</evidence>
<dbReference type="Gene3D" id="3.40.50.2020">
    <property type="match status" value="1"/>
</dbReference>
<evidence type="ECO:0000313" key="10">
    <source>
        <dbReference type="Proteomes" id="UP000322983"/>
    </source>
</evidence>